<keyword evidence="7" id="KW-1185">Reference proteome</keyword>
<protein>
    <submittedName>
        <fullName evidence="1">Uncharacterized protein</fullName>
    </submittedName>
</protein>
<comment type="caution">
    <text evidence="1">The sequence shown here is derived from an EMBL/GenBank/DDBJ whole genome shotgun (WGS) entry which is preliminary data.</text>
</comment>
<dbReference type="EMBL" id="CATOUU010000767">
    <property type="protein sequence ID" value="CAI9946899.1"/>
    <property type="molecule type" value="Genomic_DNA"/>
</dbReference>
<reference evidence="1" key="1">
    <citation type="submission" date="2023-06" db="EMBL/GenBank/DDBJ databases">
        <authorList>
            <person name="Kurt Z."/>
        </authorList>
    </citation>
    <scope>NUCLEOTIDE SEQUENCE</scope>
</reference>
<reference evidence="4 7" key="2">
    <citation type="submission" date="2024-07" db="EMBL/GenBank/DDBJ databases">
        <authorList>
            <person name="Akdeniz Z."/>
        </authorList>
    </citation>
    <scope>NUCLEOTIDE SEQUENCE [LARGE SCALE GENOMIC DNA]</scope>
</reference>
<evidence type="ECO:0000313" key="5">
    <source>
        <dbReference type="EMBL" id="CAL6042412.1"/>
    </source>
</evidence>
<proteinExistence type="predicted"/>
<evidence type="ECO:0000313" key="1">
    <source>
        <dbReference type="EMBL" id="CAI9938631.1"/>
    </source>
</evidence>
<accession>A0AA86PHR2</accession>
<dbReference type="Proteomes" id="UP001642409">
    <property type="component" value="Unassembled WGS sequence"/>
</dbReference>
<gene>
    <name evidence="4" type="ORF">HINF_LOCUS24145</name>
    <name evidence="1" type="ORF">HINF_LOCUS26276</name>
    <name evidence="2" type="ORF">HINF_LOCUS30734</name>
    <name evidence="3" type="ORF">HINF_LOCUS34544</name>
    <name evidence="5" type="ORF">HINF_LOCUS39582</name>
    <name evidence="6" type="ORF">HINF_LOCUS68180</name>
</gene>
<evidence type="ECO:0000313" key="3">
    <source>
        <dbReference type="EMBL" id="CAI9946899.1"/>
    </source>
</evidence>
<name>A0AA86PHR2_9EUKA</name>
<evidence type="ECO:0000313" key="6">
    <source>
        <dbReference type="EMBL" id="CAL6095916.1"/>
    </source>
</evidence>
<dbReference type="EMBL" id="CAXDID020000070">
    <property type="protein sequence ID" value="CAL6014179.1"/>
    <property type="molecule type" value="Genomic_DNA"/>
</dbReference>
<dbReference type="EMBL" id="CATOUU010000710">
    <property type="protein sequence ID" value="CAI9943089.1"/>
    <property type="molecule type" value="Genomic_DNA"/>
</dbReference>
<dbReference type="EMBL" id="CATOUU010000656">
    <property type="protein sequence ID" value="CAI9938631.1"/>
    <property type="molecule type" value="Genomic_DNA"/>
</dbReference>
<evidence type="ECO:0000313" key="4">
    <source>
        <dbReference type="EMBL" id="CAL6014179.1"/>
    </source>
</evidence>
<dbReference type="AlphaFoldDB" id="A0AA86PHR2"/>
<evidence type="ECO:0000313" key="7">
    <source>
        <dbReference type="Proteomes" id="UP001642409"/>
    </source>
</evidence>
<dbReference type="EMBL" id="CAXDID020000480">
    <property type="protein sequence ID" value="CAL6095916.1"/>
    <property type="molecule type" value="Genomic_DNA"/>
</dbReference>
<sequence length="351" mass="41209">MDEYVKRFQQEISTLISPQFTQSMQTIQKLRCHKQPVFDDFQTALQLINSKISLYHYNFYSNDGLMEILRNIERNARQKDDGLSKLCQYMKQYGLPLNLQENSLIESVKQIFRFTDVRDVEVESKLHDKHSIDQHFKNNPFQYTVPSFAKTLVLQNKKIINNAYFEQNITKEENIAKQIMDAPDILTEITKITKESDKYSSLISALISKLMLDENQIYKVEIMKPAISEFKNQIIALALFQLKKKYNVFAAKTLRNYVISNLQGHPDSKGKLLEYMIELSEQNANIVKFFIEMDCDETPQYKQMMEAFGKSLLAHEINEDVKKMCRNLSITQMEIMGGQYINQLIQKLSWW</sequence>
<dbReference type="EMBL" id="CAXDID020000153">
    <property type="protein sequence ID" value="CAL6042412.1"/>
    <property type="molecule type" value="Genomic_DNA"/>
</dbReference>
<evidence type="ECO:0000313" key="2">
    <source>
        <dbReference type="EMBL" id="CAI9943089.1"/>
    </source>
</evidence>
<organism evidence="1">
    <name type="scientific">Hexamita inflata</name>
    <dbReference type="NCBI Taxonomy" id="28002"/>
    <lineage>
        <taxon>Eukaryota</taxon>
        <taxon>Metamonada</taxon>
        <taxon>Diplomonadida</taxon>
        <taxon>Hexamitidae</taxon>
        <taxon>Hexamitinae</taxon>
        <taxon>Hexamita</taxon>
    </lineage>
</organism>